<evidence type="ECO:0000256" key="1">
    <source>
        <dbReference type="SAM" id="MobiDB-lite"/>
    </source>
</evidence>
<dbReference type="GeneID" id="74528376"/>
<dbReference type="RefSeq" id="WP_258303141.1">
    <property type="nucleotide sequence ID" value="NZ_CP078063.1"/>
</dbReference>
<gene>
    <name evidence="2" type="ORF">KU306_05725</name>
</gene>
<evidence type="ECO:0000313" key="2">
    <source>
        <dbReference type="EMBL" id="UVE51376.1"/>
    </source>
</evidence>
<proteinExistence type="predicted"/>
<feature type="region of interest" description="Disordered" evidence="1">
    <location>
        <begin position="19"/>
        <end position="101"/>
    </location>
</feature>
<evidence type="ECO:0000313" key="3">
    <source>
        <dbReference type="Proteomes" id="UP001058330"/>
    </source>
</evidence>
<reference evidence="2" key="1">
    <citation type="submission" date="2021-07" db="EMBL/GenBank/DDBJ databases">
        <title>Studies on halocins as antimicrobial molecules from haloarchaea.</title>
        <authorList>
            <person name="Kumar S."/>
            <person name="Khare S.K."/>
        </authorList>
    </citation>
    <scope>NUCLEOTIDE SEQUENCE</scope>
    <source>
        <strain evidence="2">NCIM 5678</strain>
    </source>
</reference>
<name>A0ABY5RG84_HALLR</name>
<dbReference type="PROSITE" id="PS51257">
    <property type="entry name" value="PROKAR_LIPOPROTEIN"/>
    <property type="match status" value="1"/>
</dbReference>
<sequence length="171" mass="17831">MYGPFSRRRVCLGVAGLLSLSGCAGTPPEQDDTGSSPTATRTSSPPADTETLTTRPSSTPKPSSPSTPNQPSPSKPPSGLDSTLAGLADADDRDAYADQHGLDYHDGTVAVVVELEPDRTLPESVDFEAERKRDRLVSGRVAVDDLTPLATHENVTLVRPPQAPAADGGAE</sequence>
<organism evidence="2 3">
    <name type="scientific">Haloferax larsenii</name>
    <dbReference type="NCBI Taxonomy" id="302484"/>
    <lineage>
        <taxon>Archaea</taxon>
        <taxon>Methanobacteriati</taxon>
        <taxon>Methanobacteriota</taxon>
        <taxon>Stenosarchaea group</taxon>
        <taxon>Halobacteria</taxon>
        <taxon>Halobacteriales</taxon>
        <taxon>Haloferacaceae</taxon>
        <taxon>Haloferax</taxon>
    </lineage>
</organism>
<feature type="compositionally biased region" description="Pro residues" evidence="1">
    <location>
        <begin position="62"/>
        <end position="76"/>
    </location>
</feature>
<dbReference type="EMBL" id="CP078063">
    <property type="protein sequence ID" value="UVE51376.1"/>
    <property type="molecule type" value="Genomic_DNA"/>
</dbReference>
<feature type="compositionally biased region" description="Low complexity" evidence="1">
    <location>
        <begin position="33"/>
        <end position="46"/>
    </location>
</feature>
<dbReference type="Proteomes" id="UP001058330">
    <property type="component" value="Chromosome"/>
</dbReference>
<protein>
    <submittedName>
        <fullName evidence="2">Uncharacterized protein</fullName>
    </submittedName>
</protein>
<keyword evidence="3" id="KW-1185">Reference proteome</keyword>
<accession>A0ABY5RG84</accession>